<keyword evidence="2" id="KW-1185">Reference proteome</keyword>
<comment type="caution">
    <text evidence="1">The sequence shown here is derived from an EMBL/GenBank/DDBJ whole genome shotgun (WGS) entry which is preliminary data.</text>
</comment>
<dbReference type="AlphaFoldDB" id="A0A834T1Y3"/>
<accession>A0A834T1Y3</accession>
<sequence length="139" mass="15479">MQCRSTLIQLGNGATHTLPGLRCMSPLSFKVSKTSTLVMPKSITRYESTILIVHVPRPFRVHELEFSHVPGVLLPMLTLVAPYYRPNAKGCFKKAKVPNQFSHRLASPSVKTFLACIESERKGNAHEPSFACSRSGWLL</sequence>
<dbReference type="Proteomes" id="UP000634136">
    <property type="component" value="Unassembled WGS sequence"/>
</dbReference>
<dbReference type="EMBL" id="JAAIUW010000009">
    <property type="protein sequence ID" value="KAF7814958.1"/>
    <property type="molecule type" value="Genomic_DNA"/>
</dbReference>
<evidence type="ECO:0000313" key="2">
    <source>
        <dbReference type="Proteomes" id="UP000634136"/>
    </source>
</evidence>
<reference evidence="1" key="1">
    <citation type="submission" date="2020-09" db="EMBL/GenBank/DDBJ databases">
        <title>Genome-Enabled Discovery of Anthraquinone Biosynthesis in Senna tora.</title>
        <authorList>
            <person name="Kang S.-H."/>
            <person name="Pandey R.P."/>
            <person name="Lee C.-M."/>
            <person name="Sim J.-S."/>
            <person name="Jeong J.-T."/>
            <person name="Choi B.-S."/>
            <person name="Jung M."/>
            <person name="Ginzburg D."/>
            <person name="Zhao K."/>
            <person name="Won S.Y."/>
            <person name="Oh T.-J."/>
            <person name="Yu Y."/>
            <person name="Kim N.-H."/>
            <person name="Lee O.R."/>
            <person name="Lee T.-H."/>
            <person name="Bashyal P."/>
            <person name="Kim T.-S."/>
            <person name="Lee W.-H."/>
            <person name="Kawkins C."/>
            <person name="Kim C.-K."/>
            <person name="Kim J.S."/>
            <person name="Ahn B.O."/>
            <person name="Rhee S.Y."/>
            <person name="Sohng J.K."/>
        </authorList>
    </citation>
    <scope>NUCLEOTIDE SEQUENCE</scope>
    <source>
        <tissue evidence="1">Leaf</tissue>
    </source>
</reference>
<evidence type="ECO:0000313" key="1">
    <source>
        <dbReference type="EMBL" id="KAF7814958.1"/>
    </source>
</evidence>
<gene>
    <name evidence="1" type="ORF">G2W53_028927</name>
</gene>
<organism evidence="1 2">
    <name type="scientific">Senna tora</name>
    <dbReference type="NCBI Taxonomy" id="362788"/>
    <lineage>
        <taxon>Eukaryota</taxon>
        <taxon>Viridiplantae</taxon>
        <taxon>Streptophyta</taxon>
        <taxon>Embryophyta</taxon>
        <taxon>Tracheophyta</taxon>
        <taxon>Spermatophyta</taxon>
        <taxon>Magnoliopsida</taxon>
        <taxon>eudicotyledons</taxon>
        <taxon>Gunneridae</taxon>
        <taxon>Pentapetalae</taxon>
        <taxon>rosids</taxon>
        <taxon>fabids</taxon>
        <taxon>Fabales</taxon>
        <taxon>Fabaceae</taxon>
        <taxon>Caesalpinioideae</taxon>
        <taxon>Cassia clade</taxon>
        <taxon>Senna</taxon>
    </lineage>
</organism>
<proteinExistence type="predicted"/>
<name>A0A834T1Y3_9FABA</name>
<protein>
    <submittedName>
        <fullName evidence="1">Uncharacterized protein</fullName>
    </submittedName>
</protein>